<reference evidence="3" key="1">
    <citation type="submission" date="2020-02" db="EMBL/GenBank/DDBJ databases">
        <authorList>
            <person name="Meier V. D."/>
        </authorList>
    </citation>
    <scope>NUCLEOTIDE SEQUENCE</scope>
    <source>
        <strain evidence="3">AVDCRST_MAG05</strain>
    </source>
</reference>
<organism evidence="3">
    <name type="scientific">uncultured Rubrobacteraceae bacterium</name>
    <dbReference type="NCBI Taxonomy" id="349277"/>
    <lineage>
        <taxon>Bacteria</taxon>
        <taxon>Bacillati</taxon>
        <taxon>Actinomycetota</taxon>
        <taxon>Rubrobacteria</taxon>
        <taxon>Rubrobacterales</taxon>
        <taxon>Rubrobacteraceae</taxon>
        <taxon>environmental samples</taxon>
    </lineage>
</organism>
<evidence type="ECO:0000259" key="1">
    <source>
        <dbReference type="Pfam" id="PF00557"/>
    </source>
</evidence>
<dbReference type="Pfam" id="PF01321">
    <property type="entry name" value="Creatinase_N"/>
    <property type="match status" value="1"/>
</dbReference>
<dbReference type="InterPro" id="IPR036005">
    <property type="entry name" value="Creatinase/aminopeptidase-like"/>
</dbReference>
<dbReference type="InterPro" id="IPR000587">
    <property type="entry name" value="Creatinase_N"/>
</dbReference>
<dbReference type="PANTHER" id="PTHR46112">
    <property type="entry name" value="AMINOPEPTIDASE"/>
    <property type="match status" value="1"/>
</dbReference>
<feature type="domain" description="Creatinase N-terminal" evidence="2">
    <location>
        <begin position="6"/>
        <end position="105"/>
    </location>
</feature>
<dbReference type="EMBL" id="CADCVM010000165">
    <property type="protein sequence ID" value="CAA9484129.1"/>
    <property type="molecule type" value="Genomic_DNA"/>
</dbReference>
<proteinExistence type="predicted"/>
<dbReference type="Gene3D" id="3.90.230.10">
    <property type="entry name" value="Creatinase/methionine aminopeptidase superfamily"/>
    <property type="match status" value="1"/>
</dbReference>
<dbReference type="Pfam" id="PF00557">
    <property type="entry name" value="Peptidase_M24"/>
    <property type="match status" value="1"/>
</dbReference>
<dbReference type="InterPro" id="IPR000994">
    <property type="entry name" value="Pept_M24"/>
</dbReference>
<dbReference type="Gene3D" id="3.40.350.10">
    <property type="entry name" value="Creatinase/prolidase N-terminal domain"/>
    <property type="match status" value="1"/>
</dbReference>
<dbReference type="InterPro" id="IPR029149">
    <property type="entry name" value="Creatin/AminoP/Spt16_N"/>
</dbReference>
<dbReference type="CDD" id="cd01066">
    <property type="entry name" value="APP_MetAP"/>
    <property type="match status" value="1"/>
</dbReference>
<dbReference type="PANTHER" id="PTHR46112:SF2">
    <property type="entry name" value="XAA-PRO AMINOPEPTIDASE P-RELATED"/>
    <property type="match status" value="1"/>
</dbReference>
<sequence>MSRERRRESLRALMEGRGLGALLLRRPANFAWYTGGADNRVDHHDPLGVAAILLTGEAEYVLTDNIEAPRMRAEQTPAMDIAEHPWHTGPGALLKELVEGRVGADHPSDLGPDVSGGISPLRYVLDDEAVERYRRLGADATGAISEAASSLSPDTDELEAAAGLEAACRRRGMFAPVLLAASADRIGRYRHPIPRGGPLGERAMLVVCAERGGLYANLTRMVAFEDPSPEVVRRQEACDEILGRMRQEATRPGTTLADAFDLCRTFYAEAGFPDGWQDHHQGGTTGYASREVVASPETTHEIRTGQAFAWNPSLPDAKAEETFVLLPGGPEVLTPA</sequence>
<name>A0A6J4RX80_9ACTN</name>
<accession>A0A6J4RX80</accession>
<protein>
    <recommendedName>
        <fullName evidence="4">Xaa-Pro aminopeptidase</fullName>
    </recommendedName>
</protein>
<dbReference type="SUPFAM" id="SSF53092">
    <property type="entry name" value="Creatinase/prolidase N-terminal domain"/>
    <property type="match status" value="1"/>
</dbReference>
<dbReference type="SUPFAM" id="SSF55920">
    <property type="entry name" value="Creatinase/aminopeptidase"/>
    <property type="match status" value="1"/>
</dbReference>
<dbReference type="InterPro" id="IPR050659">
    <property type="entry name" value="Peptidase_M24B"/>
</dbReference>
<evidence type="ECO:0000259" key="2">
    <source>
        <dbReference type="Pfam" id="PF01321"/>
    </source>
</evidence>
<dbReference type="AlphaFoldDB" id="A0A6J4RX80"/>
<evidence type="ECO:0008006" key="4">
    <source>
        <dbReference type="Google" id="ProtNLM"/>
    </source>
</evidence>
<evidence type="ECO:0000313" key="3">
    <source>
        <dbReference type="EMBL" id="CAA9484129.1"/>
    </source>
</evidence>
<feature type="domain" description="Peptidase M24" evidence="1">
    <location>
        <begin position="133"/>
        <end position="314"/>
    </location>
</feature>
<gene>
    <name evidence="3" type="ORF">AVDCRST_MAG05-1475</name>
</gene>